<dbReference type="RefSeq" id="WP_289165534.1">
    <property type="nucleotide sequence ID" value="NZ_JASZZN010000017.1"/>
</dbReference>
<keyword evidence="6" id="KW-1185">Reference proteome</keyword>
<evidence type="ECO:0000313" key="6">
    <source>
        <dbReference type="Proteomes" id="UP001239462"/>
    </source>
</evidence>
<evidence type="ECO:0000256" key="2">
    <source>
        <dbReference type="SAM" id="Phobius"/>
    </source>
</evidence>
<dbReference type="InterPro" id="IPR057699">
    <property type="entry name" value="DUF7939"/>
</dbReference>
<feature type="domain" description="DUF7939" evidence="4">
    <location>
        <begin position="335"/>
        <end position="416"/>
    </location>
</feature>
<dbReference type="InterPro" id="IPR025738">
    <property type="entry name" value="BatD"/>
</dbReference>
<comment type="caution">
    <text evidence="5">The sequence shown here is derived from an EMBL/GenBank/DDBJ whole genome shotgun (WGS) entry which is preliminary data.</text>
</comment>
<dbReference type="PANTHER" id="PTHR40940">
    <property type="entry name" value="PROTEIN BATD-RELATED"/>
    <property type="match status" value="1"/>
</dbReference>
<keyword evidence="2" id="KW-1133">Transmembrane helix</keyword>
<accession>A0ABT7PNR7</accession>
<gene>
    <name evidence="5" type="ORF">QTN89_20990</name>
</gene>
<name>A0ABT7PNR7_9BACT</name>
<keyword evidence="2" id="KW-0812">Transmembrane</keyword>
<keyword evidence="3" id="KW-0732">Signal</keyword>
<sequence length="440" mass="49648">MLQFEWRSLVMLFLMLSMHSLSPQCDVVLADVQRVVVEVRDPEVWVGQKASFFVKLRGQGPFVGAASFTLPEIPRAIILKVGNPVVSSEEIEDDSWFVQSHEFVLFSQQDGELQVSGIEVRFTDRDGYTGPERPHQEQVPELNFQIKRPEKSDPGSFLITTDSLKIEESWDPQPGKAEQGAVFYRTITQQAKQISGMALAPPSVTTPDGIKVHLGNPEVQDNTERGEFSGRRVDRLTYVLEQPGVMTLPALQYVWWNPKTEQYGSTTLPAVVFDVTAIPVDRDDINRSSNHERALWLFVGLVVVCAVVIVACYKRRHRLYACWVEAWQTVNPPKQRAARALRRACRRNDASAAASAWNQWRQLQPSGFRCPDELQSAVIDLQRRHYGPIHQDTKDRTVDDHPAWDGATLAEAFERSEVKANQLTSDRDLPPINPVAPAGR</sequence>
<dbReference type="PANTHER" id="PTHR40940:SF1">
    <property type="entry name" value="PROTEIN BATD"/>
    <property type="match status" value="1"/>
</dbReference>
<feature type="signal peptide" evidence="3">
    <location>
        <begin position="1"/>
        <end position="23"/>
    </location>
</feature>
<keyword evidence="2" id="KW-0472">Membrane</keyword>
<evidence type="ECO:0000256" key="1">
    <source>
        <dbReference type="SAM" id="MobiDB-lite"/>
    </source>
</evidence>
<protein>
    <recommendedName>
        <fullName evidence="4">DUF7939 domain-containing protein</fullName>
    </recommendedName>
</protein>
<feature type="chain" id="PRO_5045923468" description="DUF7939 domain-containing protein" evidence="3">
    <location>
        <begin position="24"/>
        <end position="440"/>
    </location>
</feature>
<reference evidence="5 6" key="1">
    <citation type="submission" date="2023-06" db="EMBL/GenBank/DDBJ databases">
        <title>Roseiconus lacunae JC819 isolated from Gulf of Mannar region, Tamil Nadu.</title>
        <authorList>
            <person name="Pk S."/>
            <person name="Ch S."/>
            <person name="Ch V.R."/>
        </authorList>
    </citation>
    <scope>NUCLEOTIDE SEQUENCE [LARGE SCALE GENOMIC DNA]</scope>
    <source>
        <strain evidence="5 6">JC819</strain>
    </source>
</reference>
<dbReference type="Pfam" id="PF25607">
    <property type="entry name" value="DUF7939"/>
    <property type="match status" value="1"/>
</dbReference>
<dbReference type="EMBL" id="JASZZN010000017">
    <property type="protein sequence ID" value="MDM4017936.1"/>
    <property type="molecule type" value="Genomic_DNA"/>
</dbReference>
<evidence type="ECO:0000259" key="4">
    <source>
        <dbReference type="Pfam" id="PF25607"/>
    </source>
</evidence>
<organism evidence="5 6">
    <name type="scientific">Roseiconus lacunae</name>
    <dbReference type="NCBI Taxonomy" id="2605694"/>
    <lineage>
        <taxon>Bacteria</taxon>
        <taxon>Pseudomonadati</taxon>
        <taxon>Planctomycetota</taxon>
        <taxon>Planctomycetia</taxon>
        <taxon>Pirellulales</taxon>
        <taxon>Pirellulaceae</taxon>
        <taxon>Roseiconus</taxon>
    </lineage>
</organism>
<feature type="region of interest" description="Disordered" evidence="1">
    <location>
        <begin position="419"/>
        <end position="440"/>
    </location>
</feature>
<evidence type="ECO:0000313" key="5">
    <source>
        <dbReference type="EMBL" id="MDM4017936.1"/>
    </source>
</evidence>
<evidence type="ECO:0000256" key="3">
    <source>
        <dbReference type="SAM" id="SignalP"/>
    </source>
</evidence>
<dbReference type="Proteomes" id="UP001239462">
    <property type="component" value="Unassembled WGS sequence"/>
</dbReference>
<proteinExistence type="predicted"/>
<feature type="transmembrane region" description="Helical" evidence="2">
    <location>
        <begin position="294"/>
        <end position="313"/>
    </location>
</feature>